<dbReference type="EMBL" id="FOFV01000016">
    <property type="protein sequence ID" value="SES14003.1"/>
    <property type="molecule type" value="Genomic_DNA"/>
</dbReference>
<keyword evidence="2" id="KW-0560">Oxidoreductase</keyword>
<evidence type="ECO:0000313" key="5">
    <source>
        <dbReference type="EMBL" id="SES14003.1"/>
    </source>
</evidence>
<evidence type="ECO:0000313" key="6">
    <source>
        <dbReference type="Proteomes" id="UP000199503"/>
    </source>
</evidence>
<protein>
    <submittedName>
        <fullName evidence="5">Predicted dehydrogenase</fullName>
    </submittedName>
</protein>
<accession>A0A1H9UYB9</accession>
<evidence type="ECO:0000256" key="2">
    <source>
        <dbReference type="ARBA" id="ARBA00023002"/>
    </source>
</evidence>
<evidence type="ECO:0000259" key="4">
    <source>
        <dbReference type="Pfam" id="PF22725"/>
    </source>
</evidence>
<dbReference type="GO" id="GO:0016491">
    <property type="term" value="F:oxidoreductase activity"/>
    <property type="evidence" value="ECO:0007669"/>
    <property type="project" value="UniProtKB-KW"/>
</dbReference>
<comment type="similarity">
    <text evidence="1">Belongs to the Gfo/Idh/MocA family.</text>
</comment>
<evidence type="ECO:0000259" key="3">
    <source>
        <dbReference type="Pfam" id="PF01408"/>
    </source>
</evidence>
<dbReference type="AlphaFoldDB" id="A0A1H9UYB9"/>
<dbReference type="Pfam" id="PF22725">
    <property type="entry name" value="GFO_IDH_MocA_C3"/>
    <property type="match status" value="1"/>
</dbReference>
<reference evidence="6" key="1">
    <citation type="submission" date="2016-10" db="EMBL/GenBank/DDBJ databases">
        <authorList>
            <person name="Varghese N."/>
            <person name="Submissions S."/>
        </authorList>
    </citation>
    <scope>NUCLEOTIDE SEQUENCE [LARGE SCALE GENOMIC DNA]</scope>
    <source>
        <strain evidence="6">DSM 44437</strain>
    </source>
</reference>
<dbReference type="PANTHER" id="PTHR22604">
    <property type="entry name" value="OXIDOREDUCTASES"/>
    <property type="match status" value="1"/>
</dbReference>
<dbReference type="Proteomes" id="UP000199503">
    <property type="component" value="Unassembled WGS sequence"/>
</dbReference>
<name>A0A1H9UYB9_9PSEU</name>
<dbReference type="Gene3D" id="3.30.360.10">
    <property type="entry name" value="Dihydrodipicolinate Reductase, domain 2"/>
    <property type="match status" value="1"/>
</dbReference>
<organism evidence="5 6">
    <name type="scientific">Lentzea albida</name>
    <dbReference type="NCBI Taxonomy" id="65499"/>
    <lineage>
        <taxon>Bacteria</taxon>
        <taxon>Bacillati</taxon>
        <taxon>Actinomycetota</taxon>
        <taxon>Actinomycetes</taxon>
        <taxon>Pseudonocardiales</taxon>
        <taxon>Pseudonocardiaceae</taxon>
        <taxon>Lentzea</taxon>
    </lineage>
</organism>
<dbReference type="InterPro" id="IPR036291">
    <property type="entry name" value="NAD(P)-bd_dom_sf"/>
</dbReference>
<dbReference type="InterPro" id="IPR050984">
    <property type="entry name" value="Gfo/Idh/MocA_domain"/>
</dbReference>
<dbReference type="InterPro" id="IPR055170">
    <property type="entry name" value="GFO_IDH_MocA-like_dom"/>
</dbReference>
<dbReference type="Pfam" id="PF01408">
    <property type="entry name" value="GFO_IDH_MocA"/>
    <property type="match status" value="1"/>
</dbReference>
<gene>
    <name evidence="5" type="ORF">SAMN04488000_116203</name>
</gene>
<dbReference type="InterPro" id="IPR000683">
    <property type="entry name" value="Gfo/Idh/MocA-like_OxRdtase_N"/>
</dbReference>
<sequence>MASGFDRRVRLGVVGCADIARRRMLPAFAGVSEVDIVAVASRDSEKAGKLAADYGCEAVTGYEKLLGMDLDAVYVPLPAAHHAVWIERALRTGKHVLAEKPVTPSLEETADLVAQARECGLVLRENFLFPFHSQHHEVRRLVVGGAVGEVRSFEAAFTIPPRPSGDIRYRKDLAGGALLDVGVYPLKAAMLMLGPGLRVLGASLKVDSTYGVDVSGSVLLGAPGGVTAHLTFGMEHTYRANYTVWGSESHITVDRAYAPPVDLTPIVSLGGEEVVLEPDDQYTNAARSFVSAVRTGGPTSGESVELARLVDEVREAAR</sequence>
<dbReference type="RefSeq" id="WP_089922440.1">
    <property type="nucleotide sequence ID" value="NZ_FOFV01000016.1"/>
</dbReference>
<dbReference type="SUPFAM" id="SSF51735">
    <property type="entry name" value="NAD(P)-binding Rossmann-fold domains"/>
    <property type="match status" value="1"/>
</dbReference>
<proteinExistence type="inferred from homology"/>
<dbReference type="SUPFAM" id="SSF55347">
    <property type="entry name" value="Glyceraldehyde-3-phosphate dehydrogenase-like, C-terminal domain"/>
    <property type="match status" value="1"/>
</dbReference>
<dbReference type="GO" id="GO:0000166">
    <property type="term" value="F:nucleotide binding"/>
    <property type="evidence" value="ECO:0007669"/>
    <property type="project" value="InterPro"/>
</dbReference>
<feature type="domain" description="GFO/IDH/MocA-like oxidoreductase" evidence="4">
    <location>
        <begin position="136"/>
        <end position="250"/>
    </location>
</feature>
<dbReference type="OrthoDB" id="9815825at2"/>
<feature type="domain" description="Gfo/Idh/MocA-like oxidoreductase N-terminal" evidence="3">
    <location>
        <begin position="10"/>
        <end position="126"/>
    </location>
</feature>
<evidence type="ECO:0000256" key="1">
    <source>
        <dbReference type="ARBA" id="ARBA00010928"/>
    </source>
</evidence>
<dbReference type="Gene3D" id="3.40.50.720">
    <property type="entry name" value="NAD(P)-binding Rossmann-like Domain"/>
    <property type="match status" value="1"/>
</dbReference>
<keyword evidence="6" id="KW-1185">Reference proteome</keyword>
<dbReference type="PANTHER" id="PTHR22604:SF105">
    <property type="entry name" value="TRANS-1,2-DIHYDROBENZENE-1,2-DIOL DEHYDROGENASE"/>
    <property type="match status" value="1"/>
</dbReference>
<dbReference type="STRING" id="65499.SAMN04488000_116203"/>